<reference evidence="2" key="1">
    <citation type="journal article" date="2019" name="Int. J. Syst. Evol. Microbiol.">
        <title>The Global Catalogue of Microorganisms (GCM) 10K type strain sequencing project: providing services to taxonomists for standard genome sequencing and annotation.</title>
        <authorList>
            <consortium name="The Broad Institute Genomics Platform"/>
            <consortium name="The Broad Institute Genome Sequencing Center for Infectious Disease"/>
            <person name="Wu L."/>
            <person name="Ma J."/>
        </authorList>
    </citation>
    <scope>NUCLEOTIDE SEQUENCE [LARGE SCALE GENOMIC DNA]</scope>
    <source>
        <strain evidence="2">KCTC 42248</strain>
    </source>
</reference>
<evidence type="ECO:0000313" key="2">
    <source>
        <dbReference type="Proteomes" id="UP001597393"/>
    </source>
</evidence>
<proteinExistence type="predicted"/>
<comment type="caution">
    <text evidence="1">The sequence shown here is derived from an EMBL/GenBank/DDBJ whole genome shotgun (WGS) entry which is preliminary data.</text>
</comment>
<dbReference type="RefSeq" id="WP_380870245.1">
    <property type="nucleotide sequence ID" value="NZ_JBHUMA010000008.1"/>
</dbReference>
<sequence>MKTNTFRCVIASITFLVNILQLQAQERKVDLYESGTRAQGFFVEAGGPGFLSLNYDTRFNKMRNG</sequence>
<gene>
    <name evidence="1" type="ORF">ACFSQ3_14200</name>
</gene>
<protein>
    <submittedName>
        <fullName evidence="1">Uncharacterized protein</fullName>
    </submittedName>
</protein>
<evidence type="ECO:0000313" key="1">
    <source>
        <dbReference type="EMBL" id="MFD2600105.1"/>
    </source>
</evidence>
<dbReference type="Proteomes" id="UP001597393">
    <property type="component" value="Unassembled WGS sequence"/>
</dbReference>
<keyword evidence="2" id="KW-1185">Reference proteome</keyword>
<dbReference type="EMBL" id="JBHUMA010000008">
    <property type="protein sequence ID" value="MFD2600105.1"/>
    <property type="molecule type" value="Genomic_DNA"/>
</dbReference>
<accession>A0ABW5NNW6</accession>
<name>A0ABW5NNW6_9SPHI</name>
<organism evidence="1 2">
    <name type="scientific">Sphingobacterium corticis</name>
    <dbReference type="NCBI Taxonomy" id="1812823"/>
    <lineage>
        <taxon>Bacteria</taxon>
        <taxon>Pseudomonadati</taxon>
        <taxon>Bacteroidota</taxon>
        <taxon>Sphingobacteriia</taxon>
        <taxon>Sphingobacteriales</taxon>
        <taxon>Sphingobacteriaceae</taxon>
        <taxon>Sphingobacterium</taxon>
    </lineage>
</organism>